<organism evidence="1 2">
    <name type="scientific">Heterostelium pallidum (strain ATCC 26659 / Pp 5 / PN500)</name>
    <name type="common">Cellular slime mold</name>
    <name type="synonym">Polysphondylium pallidum</name>
    <dbReference type="NCBI Taxonomy" id="670386"/>
    <lineage>
        <taxon>Eukaryota</taxon>
        <taxon>Amoebozoa</taxon>
        <taxon>Evosea</taxon>
        <taxon>Eumycetozoa</taxon>
        <taxon>Dictyostelia</taxon>
        <taxon>Acytosteliales</taxon>
        <taxon>Acytosteliaceae</taxon>
        <taxon>Heterostelium</taxon>
    </lineage>
</organism>
<gene>
    <name evidence="1" type="ORF">PPL_02652</name>
</gene>
<dbReference type="EMBL" id="ADBJ01000010">
    <property type="protein sequence ID" value="EFA83586.1"/>
    <property type="molecule type" value="Genomic_DNA"/>
</dbReference>
<dbReference type="GeneID" id="31358175"/>
<dbReference type="Proteomes" id="UP000001396">
    <property type="component" value="Unassembled WGS sequence"/>
</dbReference>
<protein>
    <submittedName>
        <fullName evidence="1">Uncharacterized protein</fullName>
    </submittedName>
</protein>
<name>D3B2N8_HETP5</name>
<dbReference type="RefSeq" id="XP_020435703.1">
    <property type="nucleotide sequence ID" value="XM_020573631.1"/>
</dbReference>
<proteinExistence type="predicted"/>
<dbReference type="InterPro" id="IPR027417">
    <property type="entry name" value="P-loop_NTPase"/>
</dbReference>
<sequence>MLKFKNSKLISVSSYNYIVRNYVGSNLDGRKQQEEVEKDWFKPNQVLKKYHDDLIAKELPHVVYLEGPSGSGKAQLLERLHKLGYETIAQPYLHFTMEPVNQKPSKTQQTNWANDINNQINRFLQKKQSIKNGLIFVHRSPLFSSTLYSNLCEFEDVDKAVSHINSEYKENSNNNDNYGESIIYCKTPEELIEQRVQGRYFNSDDVDINKTMKALKQSIDVYDRIEKENNIFRATLDTTSVKQSCPGILAMFDIYFTLSPKFQSILNLKK</sequence>
<dbReference type="InParanoid" id="D3B2N8"/>
<accession>D3B2N8</accession>
<dbReference type="SUPFAM" id="SSF52540">
    <property type="entry name" value="P-loop containing nucleoside triphosphate hydrolases"/>
    <property type="match status" value="1"/>
</dbReference>
<keyword evidence="2" id="KW-1185">Reference proteome</keyword>
<dbReference type="OMA" id="GGRYHFY"/>
<dbReference type="AlphaFoldDB" id="D3B2N8"/>
<comment type="caution">
    <text evidence="1">The sequence shown here is derived from an EMBL/GenBank/DDBJ whole genome shotgun (WGS) entry which is preliminary data.</text>
</comment>
<dbReference type="Gene3D" id="3.40.50.300">
    <property type="entry name" value="P-loop containing nucleotide triphosphate hydrolases"/>
    <property type="match status" value="1"/>
</dbReference>
<reference evidence="1 2" key="1">
    <citation type="journal article" date="2011" name="Genome Res.">
        <title>Phylogeny-wide analysis of social amoeba genomes highlights ancient origins for complex intercellular communication.</title>
        <authorList>
            <person name="Heidel A.J."/>
            <person name="Lawal H.M."/>
            <person name="Felder M."/>
            <person name="Schilde C."/>
            <person name="Helps N.R."/>
            <person name="Tunggal B."/>
            <person name="Rivero F."/>
            <person name="John U."/>
            <person name="Schleicher M."/>
            <person name="Eichinger L."/>
            <person name="Platzer M."/>
            <person name="Noegel A.A."/>
            <person name="Schaap P."/>
            <person name="Gloeckner G."/>
        </authorList>
    </citation>
    <scope>NUCLEOTIDE SEQUENCE [LARGE SCALE GENOMIC DNA]</scope>
    <source>
        <strain evidence="2">ATCC 26659 / Pp 5 / PN500</strain>
    </source>
</reference>
<evidence type="ECO:0000313" key="2">
    <source>
        <dbReference type="Proteomes" id="UP000001396"/>
    </source>
</evidence>
<dbReference type="FunCoup" id="D3B2N8">
    <property type="interactions" value="805"/>
</dbReference>
<dbReference type="Pfam" id="PF13671">
    <property type="entry name" value="AAA_33"/>
    <property type="match status" value="1"/>
</dbReference>
<evidence type="ECO:0000313" key="1">
    <source>
        <dbReference type="EMBL" id="EFA83586.1"/>
    </source>
</evidence>